<evidence type="ECO:0000256" key="4">
    <source>
        <dbReference type="ARBA" id="ARBA00022679"/>
    </source>
</evidence>
<dbReference type="InterPro" id="IPR036097">
    <property type="entry name" value="HisK_dim/P_sf"/>
</dbReference>
<dbReference type="GO" id="GO:0005886">
    <property type="term" value="C:plasma membrane"/>
    <property type="evidence" value="ECO:0007669"/>
    <property type="project" value="TreeGrafter"/>
</dbReference>
<organism evidence="7 8">
    <name type="scientific">Azospirillum thiophilum</name>
    <dbReference type="NCBI Taxonomy" id="528244"/>
    <lineage>
        <taxon>Bacteria</taxon>
        <taxon>Pseudomonadati</taxon>
        <taxon>Pseudomonadota</taxon>
        <taxon>Alphaproteobacteria</taxon>
        <taxon>Rhodospirillales</taxon>
        <taxon>Azospirillaceae</taxon>
        <taxon>Azospirillum</taxon>
    </lineage>
</organism>
<dbReference type="InterPro" id="IPR036890">
    <property type="entry name" value="HATPase_C_sf"/>
</dbReference>
<keyword evidence="4" id="KW-0808">Transferase</keyword>
<evidence type="ECO:0000256" key="2">
    <source>
        <dbReference type="ARBA" id="ARBA00012438"/>
    </source>
</evidence>
<evidence type="ECO:0000313" key="7">
    <source>
        <dbReference type="EMBL" id="ALG69712.1"/>
    </source>
</evidence>
<feature type="domain" description="Histidine kinase" evidence="6">
    <location>
        <begin position="278"/>
        <end position="499"/>
    </location>
</feature>
<evidence type="ECO:0000259" key="6">
    <source>
        <dbReference type="PROSITE" id="PS50109"/>
    </source>
</evidence>
<dbReference type="GO" id="GO:0009927">
    <property type="term" value="F:histidine phosphotransfer kinase activity"/>
    <property type="evidence" value="ECO:0007669"/>
    <property type="project" value="TreeGrafter"/>
</dbReference>
<dbReference type="PANTHER" id="PTHR43047">
    <property type="entry name" value="TWO-COMPONENT HISTIDINE PROTEIN KINASE"/>
    <property type="match status" value="1"/>
</dbReference>
<dbReference type="InterPro" id="IPR005467">
    <property type="entry name" value="His_kinase_dom"/>
</dbReference>
<dbReference type="PROSITE" id="PS50109">
    <property type="entry name" value="HIS_KIN"/>
    <property type="match status" value="1"/>
</dbReference>
<dbReference type="KEGG" id="ati:AL072_00870"/>
<dbReference type="InterPro" id="IPR003661">
    <property type="entry name" value="HisK_dim/P_dom"/>
</dbReference>
<dbReference type="InterPro" id="IPR004358">
    <property type="entry name" value="Sig_transdc_His_kin-like_C"/>
</dbReference>
<dbReference type="EC" id="2.7.13.3" evidence="2"/>
<keyword evidence="3" id="KW-0597">Phosphoprotein</keyword>
<proteinExistence type="predicted"/>
<dbReference type="Pfam" id="PF12860">
    <property type="entry name" value="PAS_7"/>
    <property type="match status" value="1"/>
</dbReference>
<reference evidence="8" key="1">
    <citation type="submission" date="2015-08" db="EMBL/GenBank/DDBJ databases">
        <title>Complete Genome Sequence of Azospirillum thiophilum BV-S.</title>
        <authorList>
            <person name="Fomenkov A."/>
            <person name="Vincze T."/>
            <person name="Grabovich M."/>
            <person name="Dubinina G."/>
            <person name="Orlova M."/>
            <person name="Belousova E."/>
            <person name="Roberts R.J."/>
        </authorList>
    </citation>
    <scope>NUCLEOTIDE SEQUENCE [LARGE SCALE GENOMIC DNA]</scope>
    <source>
        <strain evidence="8">BV-S</strain>
    </source>
</reference>
<reference evidence="7 8" key="2">
    <citation type="journal article" date="2016" name="Genome Announc.">
        <title>Complete Genome Sequence of a Strain of Azospirillum thiophilum Isolated from a Sulfide Spring.</title>
        <authorList>
            <person name="Fomenkov A."/>
            <person name="Vincze T."/>
            <person name="Grabovich M."/>
            <person name="Anton B.P."/>
            <person name="Dubinina G."/>
            <person name="Orlova M."/>
            <person name="Belousova E."/>
            <person name="Roberts R.J."/>
        </authorList>
    </citation>
    <scope>NUCLEOTIDE SEQUENCE [LARGE SCALE GENOMIC DNA]</scope>
    <source>
        <strain evidence="7 8">BV-S</strain>
    </source>
</reference>
<evidence type="ECO:0000256" key="3">
    <source>
        <dbReference type="ARBA" id="ARBA00022553"/>
    </source>
</evidence>
<protein>
    <recommendedName>
        <fullName evidence="2">histidine kinase</fullName>
        <ecNumber evidence="2">2.7.13.3</ecNumber>
    </recommendedName>
</protein>
<evidence type="ECO:0000313" key="8">
    <source>
        <dbReference type="Proteomes" id="UP000069935"/>
    </source>
</evidence>
<dbReference type="PRINTS" id="PR00344">
    <property type="entry name" value="BCTRLSENSOR"/>
</dbReference>
<dbReference type="CDD" id="cd00075">
    <property type="entry name" value="HATPase"/>
    <property type="match status" value="1"/>
</dbReference>
<keyword evidence="8" id="KW-1185">Reference proteome</keyword>
<accession>A0AAC9EWW6</accession>
<sequence>MAWLPDAIAVFAACHDPSGTLTDLEWRSANPAAERLLGVGPLPGRRLRADATDTACPALFAILADALHGPVERTVAARRGATPVRWRVAAAPAPGGLCATLSDLGPAALSPAEAQLRTQAQAMGETLAETLAGALEHSAESFALFDGEDRLVHANGRLGTDLPTLVDRLVPGVPFEELARRFAETDPRLTTAEDRAAWMRARLERHRRMDAPVVVPLHDGRWLLSREHAVPGGVLVHYTDVTALKQTEDRLRLRETEVQAARGEADGAKRAKAAFLAQMSHELHTPLNAVLGFSEMLLSEPFGPLGNPRYRSYAGDIRDAGTHLLALIDDILELSRLDGGVTPLAEEGVDLDALSRHVVTALQEAAREGGVTLRRDVPPDLPLLRGDVQALTRMLTNLLSNAVAHTRPGGLVMLTAQLMPDGGIAMMVADTGIGIPSTELPHILHPFEAPDSSIARHTRVSGLGLPVVKQLVEMHGGRLELTSEPDVGTAAVLVFPAARSLPRDRGRPVPLPPV</sequence>
<dbReference type="Pfam" id="PF02518">
    <property type="entry name" value="HATPase_c"/>
    <property type="match status" value="1"/>
</dbReference>
<dbReference type="CDD" id="cd00082">
    <property type="entry name" value="HisKA"/>
    <property type="match status" value="1"/>
</dbReference>
<comment type="catalytic activity">
    <reaction evidence="1">
        <text>ATP + protein L-histidine = ADP + protein N-phospho-L-histidine.</text>
        <dbReference type="EC" id="2.7.13.3"/>
    </reaction>
</comment>
<dbReference type="Gene3D" id="3.30.565.10">
    <property type="entry name" value="Histidine kinase-like ATPase, C-terminal domain"/>
    <property type="match status" value="1"/>
</dbReference>
<keyword evidence="5 7" id="KW-0418">Kinase</keyword>
<gene>
    <name evidence="7" type="ORF">AL072_00870</name>
</gene>
<dbReference type="SUPFAM" id="SSF47384">
    <property type="entry name" value="Homodimeric domain of signal transducing histidine kinase"/>
    <property type="match status" value="1"/>
</dbReference>
<dbReference type="Pfam" id="PF00512">
    <property type="entry name" value="HisKA"/>
    <property type="match status" value="1"/>
</dbReference>
<dbReference type="AlphaFoldDB" id="A0AAC9EWW6"/>
<dbReference type="SMART" id="SM00387">
    <property type="entry name" value="HATPase_c"/>
    <property type="match status" value="1"/>
</dbReference>
<dbReference type="SMART" id="SM00388">
    <property type="entry name" value="HisKA"/>
    <property type="match status" value="1"/>
</dbReference>
<dbReference type="Gene3D" id="1.10.287.130">
    <property type="match status" value="1"/>
</dbReference>
<dbReference type="EMBL" id="CP012401">
    <property type="protein sequence ID" value="ALG69712.1"/>
    <property type="molecule type" value="Genomic_DNA"/>
</dbReference>
<dbReference type="GO" id="GO:0000155">
    <property type="term" value="F:phosphorelay sensor kinase activity"/>
    <property type="evidence" value="ECO:0007669"/>
    <property type="project" value="InterPro"/>
</dbReference>
<evidence type="ECO:0000256" key="1">
    <source>
        <dbReference type="ARBA" id="ARBA00000085"/>
    </source>
</evidence>
<name>A0AAC9EWW6_9PROT</name>
<dbReference type="InterPro" id="IPR003594">
    <property type="entry name" value="HATPase_dom"/>
</dbReference>
<dbReference type="Proteomes" id="UP000069935">
    <property type="component" value="Chromosome 1"/>
</dbReference>
<evidence type="ECO:0000256" key="5">
    <source>
        <dbReference type="ARBA" id="ARBA00022777"/>
    </source>
</evidence>
<dbReference type="PANTHER" id="PTHR43047:SF72">
    <property type="entry name" value="OSMOSENSING HISTIDINE PROTEIN KINASE SLN1"/>
    <property type="match status" value="1"/>
</dbReference>
<dbReference type="SUPFAM" id="SSF55874">
    <property type="entry name" value="ATPase domain of HSP90 chaperone/DNA topoisomerase II/histidine kinase"/>
    <property type="match status" value="1"/>
</dbReference>